<dbReference type="EMBL" id="BMNK01000013">
    <property type="protein sequence ID" value="GGP12929.1"/>
    <property type="molecule type" value="Genomic_DNA"/>
</dbReference>
<dbReference type="AlphaFoldDB" id="A0A918AD27"/>
<gene>
    <name evidence="1" type="ORF">GCM10012278_62670</name>
</gene>
<keyword evidence="2" id="KW-1185">Reference proteome</keyword>
<protein>
    <submittedName>
        <fullName evidence="1">Uncharacterized protein</fullName>
    </submittedName>
</protein>
<accession>A0A918AD27</accession>
<reference evidence="1" key="1">
    <citation type="journal article" date="2014" name="Int. J. Syst. Evol. Microbiol.">
        <title>Complete genome sequence of Corynebacterium casei LMG S-19264T (=DSM 44701T), isolated from a smear-ripened cheese.</title>
        <authorList>
            <consortium name="US DOE Joint Genome Institute (JGI-PGF)"/>
            <person name="Walter F."/>
            <person name="Albersmeier A."/>
            <person name="Kalinowski J."/>
            <person name="Ruckert C."/>
        </authorList>
    </citation>
    <scope>NUCLEOTIDE SEQUENCE</scope>
    <source>
        <strain evidence="1">CGMCC 4.7430</strain>
    </source>
</reference>
<evidence type="ECO:0000313" key="1">
    <source>
        <dbReference type="EMBL" id="GGP12929.1"/>
    </source>
</evidence>
<organism evidence="1 2">
    <name type="scientific">Nonomuraea glycinis</name>
    <dbReference type="NCBI Taxonomy" id="2047744"/>
    <lineage>
        <taxon>Bacteria</taxon>
        <taxon>Bacillati</taxon>
        <taxon>Actinomycetota</taxon>
        <taxon>Actinomycetes</taxon>
        <taxon>Streptosporangiales</taxon>
        <taxon>Streptosporangiaceae</taxon>
        <taxon>Nonomuraea</taxon>
    </lineage>
</organism>
<reference evidence="1" key="2">
    <citation type="submission" date="2020-09" db="EMBL/GenBank/DDBJ databases">
        <authorList>
            <person name="Sun Q."/>
            <person name="Zhou Y."/>
        </authorList>
    </citation>
    <scope>NUCLEOTIDE SEQUENCE</scope>
    <source>
        <strain evidence="1">CGMCC 4.7430</strain>
    </source>
</reference>
<dbReference type="Proteomes" id="UP000660745">
    <property type="component" value="Unassembled WGS sequence"/>
</dbReference>
<proteinExistence type="predicted"/>
<evidence type="ECO:0000313" key="2">
    <source>
        <dbReference type="Proteomes" id="UP000660745"/>
    </source>
</evidence>
<sequence>MGEGQTPWDKGQSNELTMRMGNRGSEVVAHGLEGINRFNQWADQEVRGLMGDLLQELLSDLCRKVAESLGVGAAVHKNPVQLLVCALLGCSNHRVFARNQSNLHWRVPRIGAEWTSSE</sequence>
<comment type="caution">
    <text evidence="1">The sequence shown here is derived from an EMBL/GenBank/DDBJ whole genome shotgun (WGS) entry which is preliminary data.</text>
</comment>
<name>A0A918AD27_9ACTN</name>